<organism evidence="2 3">
    <name type="scientific">Chlorogloeopsis fritschii PCC 6912</name>
    <dbReference type="NCBI Taxonomy" id="211165"/>
    <lineage>
        <taxon>Bacteria</taxon>
        <taxon>Bacillati</taxon>
        <taxon>Cyanobacteriota</taxon>
        <taxon>Cyanophyceae</taxon>
        <taxon>Nostocales</taxon>
        <taxon>Chlorogloeopsidaceae</taxon>
        <taxon>Chlorogloeopsis</taxon>
    </lineage>
</organism>
<keyword evidence="3" id="KW-1185">Reference proteome</keyword>
<feature type="region of interest" description="Disordered" evidence="1">
    <location>
        <begin position="97"/>
        <end position="118"/>
    </location>
</feature>
<dbReference type="RefSeq" id="WP_016872806.1">
    <property type="nucleotide sequence ID" value="NZ_AJLN01000081.1"/>
</dbReference>
<reference evidence="2 3" key="1">
    <citation type="journal article" date="2019" name="Genome Biol. Evol.">
        <title>Day and night: Metabolic profiles and evolutionary relationships of six axenic non-marine cyanobacteria.</title>
        <authorList>
            <person name="Will S.E."/>
            <person name="Henke P."/>
            <person name="Boedeker C."/>
            <person name="Huang S."/>
            <person name="Brinkmann H."/>
            <person name="Rohde M."/>
            <person name="Jarek M."/>
            <person name="Friedl T."/>
            <person name="Seufert S."/>
            <person name="Schumacher M."/>
            <person name="Overmann J."/>
            <person name="Neumann-Schaal M."/>
            <person name="Petersen J."/>
        </authorList>
    </citation>
    <scope>NUCLEOTIDE SEQUENCE [LARGE SCALE GENOMIC DNA]</scope>
    <source>
        <strain evidence="2 3">PCC 6912</strain>
    </source>
</reference>
<name>A0A3S0XHV5_CHLFR</name>
<sequence length="323" mass="35010">MSNRPFNPTFLGNLKAKLWNLSQPSFWGTAIFLSVVGLVIREYWTHPDFLTSGQKQQVSSQKSTDSSLSVEDRAIAADIDNLPVLFYDFDRADITSTASTPKKNTKNNNSKDVLNDLGNNNSNSGLKLANPAHVPILENPFVVQAENLLQLKSFPSDRQISGVNGMVPTPIGAGEISTPSQGTSPVSALQTALNQSTNQNLPTGNSTSLTQMNSFERSLPTPSQTFLPNMGLTTQVGTPVIHGSNYNAVTVTNQLQNSISVPNSNLDSRFTNIQNQFPNHSVNLNSNQSSSSVIPNNLQTLNQDVVTPNNTMKSNYNSGFPNQ</sequence>
<dbReference type="OrthoDB" id="582255at2"/>
<comment type="caution">
    <text evidence="2">The sequence shown here is derived from an EMBL/GenBank/DDBJ whole genome shotgun (WGS) entry which is preliminary data.</text>
</comment>
<dbReference type="EMBL" id="RSCJ01000037">
    <property type="protein sequence ID" value="RUR73256.1"/>
    <property type="molecule type" value="Genomic_DNA"/>
</dbReference>
<gene>
    <name evidence="2" type="ORF">PCC6912_57810</name>
</gene>
<dbReference type="Proteomes" id="UP000268857">
    <property type="component" value="Unassembled WGS sequence"/>
</dbReference>
<accession>A0A3S0XHV5</accession>
<evidence type="ECO:0000313" key="2">
    <source>
        <dbReference type="EMBL" id="RUR73256.1"/>
    </source>
</evidence>
<proteinExistence type="predicted"/>
<dbReference type="AlphaFoldDB" id="A0A3S0XHV5"/>
<evidence type="ECO:0000313" key="3">
    <source>
        <dbReference type="Proteomes" id="UP000268857"/>
    </source>
</evidence>
<evidence type="ECO:0000256" key="1">
    <source>
        <dbReference type="SAM" id="MobiDB-lite"/>
    </source>
</evidence>
<protein>
    <submittedName>
        <fullName evidence="2">Uncharacterized protein</fullName>
    </submittedName>
</protein>